<dbReference type="RefSeq" id="WP_012927789.1">
    <property type="nucleotide sequence ID" value="NC_013730.1"/>
</dbReference>
<accession>D2QN77</accession>
<dbReference type="InterPro" id="IPR039425">
    <property type="entry name" value="RNA_pol_sigma-70-like"/>
</dbReference>
<dbReference type="GO" id="GO:0016987">
    <property type="term" value="F:sigma factor activity"/>
    <property type="evidence" value="ECO:0007669"/>
    <property type="project" value="UniProtKB-KW"/>
</dbReference>
<sequence length="183" mass="20755">MPLPHNLSDAQLLSQLRAGSNQGFTMLYRHIYPSVEHFVIQNSGSQEEAKDLFQETLVVLLTTIQSPDFQLTSSLKTYVFGISRNLWLKKLNKAARWTGLENAEDISIQPVSVELKNPPTVFEQVTAILAKLTLRCQTLLLTIFFQKRSITDIVQDEGYASVHSAQNQKYKCLQQARRTARST</sequence>
<evidence type="ECO:0000313" key="6">
    <source>
        <dbReference type="EMBL" id="ADB39266.1"/>
    </source>
</evidence>
<protein>
    <submittedName>
        <fullName evidence="6">RNA polymerase, sigma-24 subunit, ECF subfamily</fullName>
    </submittedName>
</protein>
<keyword evidence="2" id="KW-0731">Sigma factor</keyword>
<keyword evidence="1" id="KW-0805">Transcription regulation</keyword>
<keyword evidence="3" id="KW-0238">DNA-binding</keyword>
<evidence type="ECO:0000259" key="5">
    <source>
        <dbReference type="Pfam" id="PF04542"/>
    </source>
</evidence>
<dbReference type="eggNOG" id="COG1595">
    <property type="taxonomic scope" value="Bacteria"/>
</dbReference>
<dbReference type="PANTHER" id="PTHR43133:SF8">
    <property type="entry name" value="RNA POLYMERASE SIGMA FACTOR HI_1459-RELATED"/>
    <property type="match status" value="1"/>
</dbReference>
<proteinExistence type="predicted"/>
<evidence type="ECO:0000256" key="3">
    <source>
        <dbReference type="ARBA" id="ARBA00023125"/>
    </source>
</evidence>
<gene>
    <name evidence="6" type="ordered locus">Slin_3255</name>
</gene>
<dbReference type="STRING" id="504472.Slin_3255"/>
<reference evidence="6 7" key="1">
    <citation type="journal article" date="2010" name="Stand. Genomic Sci.">
        <title>Complete genome sequence of Spirosoma linguale type strain (1).</title>
        <authorList>
            <person name="Lail K."/>
            <person name="Sikorski J."/>
            <person name="Saunders E."/>
            <person name="Lapidus A."/>
            <person name="Glavina Del Rio T."/>
            <person name="Copeland A."/>
            <person name="Tice H."/>
            <person name="Cheng J.-F."/>
            <person name="Lucas S."/>
            <person name="Nolan M."/>
            <person name="Bruce D."/>
            <person name="Goodwin L."/>
            <person name="Pitluck S."/>
            <person name="Ivanova N."/>
            <person name="Mavromatis K."/>
            <person name="Ovchinnikova G."/>
            <person name="Pati A."/>
            <person name="Chen A."/>
            <person name="Palaniappan K."/>
            <person name="Land M."/>
            <person name="Hauser L."/>
            <person name="Chang Y.-J."/>
            <person name="Jeffries C.D."/>
            <person name="Chain P."/>
            <person name="Brettin T."/>
            <person name="Detter J.C."/>
            <person name="Schuetze A."/>
            <person name="Rohde M."/>
            <person name="Tindall B.J."/>
            <person name="Goeker M."/>
            <person name="Bristow J."/>
            <person name="Eisen J.A."/>
            <person name="Markowitz V."/>
            <person name="Hugenholtz P."/>
            <person name="Kyrpides N.C."/>
            <person name="Klenk H.-P."/>
            <person name="Chen F."/>
        </authorList>
    </citation>
    <scope>NUCLEOTIDE SEQUENCE [LARGE SCALE GENOMIC DNA]</scope>
    <source>
        <strain evidence="7">ATCC 33905 / DSM 74 / LMG 10896 / Claus 1</strain>
    </source>
</reference>
<evidence type="ECO:0000256" key="1">
    <source>
        <dbReference type="ARBA" id="ARBA00023015"/>
    </source>
</evidence>
<feature type="domain" description="RNA polymerase sigma-70 region 2" evidence="5">
    <location>
        <begin position="27"/>
        <end position="96"/>
    </location>
</feature>
<keyword evidence="4" id="KW-0804">Transcription</keyword>
<dbReference type="GO" id="GO:0006352">
    <property type="term" value="P:DNA-templated transcription initiation"/>
    <property type="evidence" value="ECO:0007669"/>
    <property type="project" value="InterPro"/>
</dbReference>
<dbReference type="KEGG" id="sli:Slin_3255"/>
<organism evidence="6 7">
    <name type="scientific">Spirosoma linguale (strain ATCC 33905 / DSM 74 / LMG 10896 / Claus 1)</name>
    <dbReference type="NCBI Taxonomy" id="504472"/>
    <lineage>
        <taxon>Bacteria</taxon>
        <taxon>Pseudomonadati</taxon>
        <taxon>Bacteroidota</taxon>
        <taxon>Cytophagia</taxon>
        <taxon>Cytophagales</taxon>
        <taxon>Cytophagaceae</taxon>
        <taxon>Spirosoma</taxon>
    </lineage>
</organism>
<evidence type="ECO:0000313" key="7">
    <source>
        <dbReference type="Proteomes" id="UP000002028"/>
    </source>
</evidence>
<dbReference type="HOGENOM" id="CLU_047691_16_1_10"/>
<dbReference type="Proteomes" id="UP000002028">
    <property type="component" value="Chromosome"/>
</dbReference>
<dbReference type="PANTHER" id="PTHR43133">
    <property type="entry name" value="RNA POLYMERASE ECF-TYPE SIGMA FACTO"/>
    <property type="match status" value="1"/>
</dbReference>
<name>D2QN77_SPILD</name>
<dbReference type="SUPFAM" id="SSF88946">
    <property type="entry name" value="Sigma2 domain of RNA polymerase sigma factors"/>
    <property type="match status" value="1"/>
</dbReference>
<evidence type="ECO:0000256" key="4">
    <source>
        <dbReference type="ARBA" id="ARBA00023163"/>
    </source>
</evidence>
<dbReference type="EMBL" id="CP001769">
    <property type="protein sequence ID" value="ADB39266.1"/>
    <property type="molecule type" value="Genomic_DNA"/>
</dbReference>
<dbReference type="InterPro" id="IPR007627">
    <property type="entry name" value="RNA_pol_sigma70_r2"/>
</dbReference>
<dbReference type="GO" id="GO:0003677">
    <property type="term" value="F:DNA binding"/>
    <property type="evidence" value="ECO:0007669"/>
    <property type="project" value="UniProtKB-KW"/>
</dbReference>
<dbReference type="Gene3D" id="1.10.1740.10">
    <property type="match status" value="1"/>
</dbReference>
<evidence type="ECO:0000256" key="2">
    <source>
        <dbReference type="ARBA" id="ARBA00023082"/>
    </source>
</evidence>
<keyword evidence="7" id="KW-1185">Reference proteome</keyword>
<dbReference type="AlphaFoldDB" id="D2QN77"/>
<dbReference type="Pfam" id="PF04542">
    <property type="entry name" value="Sigma70_r2"/>
    <property type="match status" value="1"/>
</dbReference>
<dbReference type="InterPro" id="IPR013325">
    <property type="entry name" value="RNA_pol_sigma_r2"/>
</dbReference>